<accession>A0A9P8RG77</accession>
<comment type="caution">
    <text evidence="2">The sequence shown here is derived from an EMBL/GenBank/DDBJ whole genome shotgun (WGS) entry which is preliminary data.</text>
</comment>
<name>A0A9P8RG77_9PEZI</name>
<keyword evidence="1" id="KW-0732">Signal</keyword>
<reference evidence="2" key="1">
    <citation type="journal article" date="2021" name="Nat. Commun.">
        <title>Genetic determinants of endophytism in the Arabidopsis root mycobiome.</title>
        <authorList>
            <person name="Mesny F."/>
            <person name="Miyauchi S."/>
            <person name="Thiergart T."/>
            <person name="Pickel B."/>
            <person name="Atanasova L."/>
            <person name="Karlsson M."/>
            <person name="Huettel B."/>
            <person name="Barry K.W."/>
            <person name="Haridas S."/>
            <person name="Chen C."/>
            <person name="Bauer D."/>
            <person name="Andreopoulos W."/>
            <person name="Pangilinan J."/>
            <person name="LaButti K."/>
            <person name="Riley R."/>
            <person name="Lipzen A."/>
            <person name="Clum A."/>
            <person name="Drula E."/>
            <person name="Henrissat B."/>
            <person name="Kohler A."/>
            <person name="Grigoriev I.V."/>
            <person name="Martin F.M."/>
            <person name="Hacquard S."/>
        </authorList>
    </citation>
    <scope>NUCLEOTIDE SEQUENCE</scope>
    <source>
        <strain evidence="2">MPI-SDFR-AT-0073</strain>
    </source>
</reference>
<gene>
    <name evidence="2" type="ORF">BKA67DRAFT_584611</name>
</gene>
<keyword evidence="3" id="KW-1185">Reference proteome</keyword>
<feature type="signal peptide" evidence="1">
    <location>
        <begin position="1"/>
        <end position="29"/>
    </location>
</feature>
<evidence type="ECO:0000313" key="2">
    <source>
        <dbReference type="EMBL" id="KAH6645239.1"/>
    </source>
</evidence>
<evidence type="ECO:0008006" key="4">
    <source>
        <dbReference type="Google" id="ProtNLM"/>
    </source>
</evidence>
<protein>
    <recommendedName>
        <fullName evidence="4">Secreted protein</fullName>
    </recommendedName>
</protein>
<dbReference type="AlphaFoldDB" id="A0A9P8RG77"/>
<organism evidence="2 3">
    <name type="scientific">Truncatella angustata</name>
    <dbReference type="NCBI Taxonomy" id="152316"/>
    <lineage>
        <taxon>Eukaryota</taxon>
        <taxon>Fungi</taxon>
        <taxon>Dikarya</taxon>
        <taxon>Ascomycota</taxon>
        <taxon>Pezizomycotina</taxon>
        <taxon>Sordariomycetes</taxon>
        <taxon>Xylariomycetidae</taxon>
        <taxon>Amphisphaeriales</taxon>
        <taxon>Sporocadaceae</taxon>
        <taxon>Truncatella</taxon>
    </lineage>
</organism>
<dbReference type="EMBL" id="JAGPXC010000011">
    <property type="protein sequence ID" value="KAH6645239.1"/>
    <property type="molecule type" value="Genomic_DNA"/>
</dbReference>
<dbReference type="RefSeq" id="XP_045951753.1">
    <property type="nucleotide sequence ID" value="XM_046104151.1"/>
</dbReference>
<dbReference type="GeneID" id="70133042"/>
<sequence length="78" mass="8883">MTRIFRIPSTCWIISYLLLVHSLQALAHAVSHNQRHAGFAAVRRVHHATCYVLRATRGTRDPGYSMDGRYLTYSSLPL</sequence>
<evidence type="ECO:0000256" key="1">
    <source>
        <dbReference type="SAM" id="SignalP"/>
    </source>
</evidence>
<evidence type="ECO:0000313" key="3">
    <source>
        <dbReference type="Proteomes" id="UP000758603"/>
    </source>
</evidence>
<dbReference type="Proteomes" id="UP000758603">
    <property type="component" value="Unassembled WGS sequence"/>
</dbReference>
<feature type="chain" id="PRO_5040421030" description="Secreted protein" evidence="1">
    <location>
        <begin position="30"/>
        <end position="78"/>
    </location>
</feature>
<proteinExistence type="predicted"/>